<dbReference type="EMBL" id="MU129053">
    <property type="protein sequence ID" value="KAF9508689.1"/>
    <property type="molecule type" value="Genomic_DNA"/>
</dbReference>
<protein>
    <submittedName>
        <fullName evidence="1">Uncharacterized protein</fullName>
    </submittedName>
</protein>
<proteinExistence type="predicted"/>
<dbReference type="AlphaFoldDB" id="A0A9P6DRQ2"/>
<evidence type="ECO:0000313" key="1">
    <source>
        <dbReference type="EMBL" id="KAF9508689.1"/>
    </source>
</evidence>
<gene>
    <name evidence="1" type="ORF">BS47DRAFT_1365776</name>
</gene>
<sequence>MAPSIGGMLLTAAAVMLNRAGGGKLEKFSKACKRAAEWLFLHECLQGGFALTFEGFTLTLDSSRPTVAILEADSVAGHLGFIWRKCVQKDGAVSGQLHLASCIQQANLLTPR</sequence>
<comment type="caution">
    <text evidence="1">The sequence shown here is derived from an EMBL/GenBank/DDBJ whole genome shotgun (WGS) entry which is preliminary data.</text>
</comment>
<organism evidence="1 2">
    <name type="scientific">Hydnum rufescens UP504</name>
    <dbReference type="NCBI Taxonomy" id="1448309"/>
    <lineage>
        <taxon>Eukaryota</taxon>
        <taxon>Fungi</taxon>
        <taxon>Dikarya</taxon>
        <taxon>Basidiomycota</taxon>
        <taxon>Agaricomycotina</taxon>
        <taxon>Agaricomycetes</taxon>
        <taxon>Cantharellales</taxon>
        <taxon>Hydnaceae</taxon>
        <taxon>Hydnum</taxon>
    </lineage>
</organism>
<keyword evidence="2" id="KW-1185">Reference proteome</keyword>
<name>A0A9P6DRQ2_9AGAM</name>
<accession>A0A9P6DRQ2</accession>
<dbReference type="Proteomes" id="UP000886523">
    <property type="component" value="Unassembled WGS sequence"/>
</dbReference>
<reference evidence="1" key="1">
    <citation type="journal article" date="2020" name="Nat. Commun.">
        <title>Large-scale genome sequencing of mycorrhizal fungi provides insights into the early evolution of symbiotic traits.</title>
        <authorList>
            <person name="Miyauchi S."/>
            <person name="Kiss E."/>
            <person name="Kuo A."/>
            <person name="Drula E."/>
            <person name="Kohler A."/>
            <person name="Sanchez-Garcia M."/>
            <person name="Morin E."/>
            <person name="Andreopoulos B."/>
            <person name="Barry K.W."/>
            <person name="Bonito G."/>
            <person name="Buee M."/>
            <person name="Carver A."/>
            <person name="Chen C."/>
            <person name="Cichocki N."/>
            <person name="Clum A."/>
            <person name="Culley D."/>
            <person name="Crous P.W."/>
            <person name="Fauchery L."/>
            <person name="Girlanda M."/>
            <person name="Hayes R.D."/>
            <person name="Keri Z."/>
            <person name="LaButti K."/>
            <person name="Lipzen A."/>
            <person name="Lombard V."/>
            <person name="Magnuson J."/>
            <person name="Maillard F."/>
            <person name="Murat C."/>
            <person name="Nolan M."/>
            <person name="Ohm R.A."/>
            <person name="Pangilinan J."/>
            <person name="Pereira M.F."/>
            <person name="Perotto S."/>
            <person name="Peter M."/>
            <person name="Pfister S."/>
            <person name="Riley R."/>
            <person name="Sitrit Y."/>
            <person name="Stielow J.B."/>
            <person name="Szollosi G."/>
            <person name="Zifcakova L."/>
            <person name="Stursova M."/>
            <person name="Spatafora J.W."/>
            <person name="Tedersoo L."/>
            <person name="Vaario L.M."/>
            <person name="Yamada A."/>
            <person name="Yan M."/>
            <person name="Wang P."/>
            <person name="Xu J."/>
            <person name="Bruns T."/>
            <person name="Baldrian P."/>
            <person name="Vilgalys R."/>
            <person name="Dunand C."/>
            <person name="Henrissat B."/>
            <person name="Grigoriev I.V."/>
            <person name="Hibbett D."/>
            <person name="Nagy L.G."/>
            <person name="Martin F.M."/>
        </authorList>
    </citation>
    <scope>NUCLEOTIDE SEQUENCE</scope>
    <source>
        <strain evidence="1">UP504</strain>
    </source>
</reference>
<evidence type="ECO:0000313" key="2">
    <source>
        <dbReference type="Proteomes" id="UP000886523"/>
    </source>
</evidence>